<feature type="region of interest" description="Disordered" evidence="2">
    <location>
        <begin position="1180"/>
        <end position="1204"/>
    </location>
</feature>
<dbReference type="KEGG" id="act:ACLA_097260"/>
<dbReference type="GeneID" id="4702227"/>
<evidence type="ECO:0000256" key="2">
    <source>
        <dbReference type="SAM" id="MobiDB-lite"/>
    </source>
</evidence>
<keyword evidence="1" id="KW-0802">TPR repeat</keyword>
<dbReference type="Gene3D" id="1.25.40.10">
    <property type="entry name" value="Tetratricopeptide repeat domain"/>
    <property type="match status" value="3"/>
</dbReference>
<dbReference type="PROSITE" id="PS50005">
    <property type="entry name" value="TPR"/>
    <property type="match status" value="2"/>
</dbReference>
<dbReference type="Pfam" id="PF13374">
    <property type="entry name" value="TPR_10"/>
    <property type="match status" value="2"/>
</dbReference>
<dbReference type="InterPro" id="IPR011990">
    <property type="entry name" value="TPR-like_helical_dom_sf"/>
</dbReference>
<dbReference type="HOGENOM" id="CLU_000288_125_3_1"/>
<dbReference type="InterPro" id="IPR019734">
    <property type="entry name" value="TPR_rpt"/>
</dbReference>
<keyword evidence="7" id="KW-1185">Reference proteome</keyword>
<reference evidence="6 7" key="1">
    <citation type="journal article" date="2008" name="PLoS Genet.">
        <title>Genomic islands in the pathogenic filamentous fungus Aspergillus fumigatus.</title>
        <authorList>
            <person name="Fedorova N.D."/>
            <person name="Khaldi N."/>
            <person name="Joardar V.S."/>
            <person name="Maiti R."/>
            <person name="Amedeo P."/>
            <person name="Anderson M.J."/>
            <person name="Crabtree J."/>
            <person name="Silva J.C."/>
            <person name="Badger J.H."/>
            <person name="Albarraq A."/>
            <person name="Angiuoli S."/>
            <person name="Bussey H."/>
            <person name="Bowyer P."/>
            <person name="Cotty P.J."/>
            <person name="Dyer P.S."/>
            <person name="Egan A."/>
            <person name="Galens K."/>
            <person name="Fraser-Liggett C.M."/>
            <person name="Haas B.J."/>
            <person name="Inman J.M."/>
            <person name="Kent R."/>
            <person name="Lemieux S."/>
            <person name="Malavazi I."/>
            <person name="Orvis J."/>
            <person name="Roemer T."/>
            <person name="Ronning C.M."/>
            <person name="Sundaram J.P."/>
            <person name="Sutton G."/>
            <person name="Turner G."/>
            <person name="Venter J.C."/>
            <person name="White O.R."/>
            <person name="Whitty B.R."/>
            <person name="Youngman P."/>
            <person name="Wolfe K.H."/>
            <person name="Goldman G.H."/>
            <person name="Wortman J.R."/>
            <person name="Jiang B."/>
            <person name="Denning D.W."/>
            <person name="Nierman W.C."/>
        </authorList>
    </citation>
    <scope>NUCLEOTIDE SEQUENCE [LARGE SCALE GENOMIC DNA]</scope>
    <source>
        <strain evidence="7">ATCC 1007 / CBS 513.65 / DSM 816 / NCTC 3887 / NRRL 1</strain>
    </source>
</reference>
<sequence length="1204" mass="134025">MAAAKLMLDRTHPRLLRRQHGDHNTYTLGEMAGHNVVIACLPEGVYGTTSAAVVAQQMLMSFTNIRFRLMVGIGGGVPSPSNDIRLGDIVVSKPTEQYGGVIQYDYGKSMADGRFHRTGLLNKAPQSLLTAMANLESDHHVGKNSIPAIISNALQISPDAQNLFSSPGSIRDQLFPASYNHQGDLLDCTNCDQDLILQRAARNPDMPRVHYGLIASGNQVMRDGAMRERLRQEMGVLCFEMEAAGLMDHFPCLVVRGICDYADSHKNSRWQGFAAMTAAAYTKQLLSVIPVMEASVTSSTQGSQITANAGMTEAFHVPFELGSVPVVNKFIGRATELEYMWDMLQPNASKLRKVVVLHGMGGMGKTQLAIHFARLHKDAFTAVFWVNGEDENTLIASLAGLAPRLRDGPDKRDTGHGVRSKEELRQSALQVLKWLSQGKNCNWLLIYDNVDQYAPGWSDKEPQGAYDINDYFPSADQGSIVITTRLQQLIEVATSSYSLERLDFHDGLELLRSHSCHSSSQTSASTMLDSGLEKLAYRLDGLPLAIVLAGSYIGRTGMSYEKYLNHYDQAWCDLQAVAPRHREYSNGNMLTVWNISYNEIKNRSPDAARLLYLFSFFSQGDIWYELVHGGLRVHAPPLWFSGVAASEIQFSKAVEVLLALSLLQQQSNTGGYSLHPVVQNWCQHELPKIDTELKGTEEDNWAIAAVAIGYSVPKSPENTDSWNLQRRLLPHANRIRQSLSLESGSLQNRELLAALHNLGRLFWSEGRLKAAEEVYQLALIQREKLLGRDDISTLDTVHNIGILYHDQSRLDEAGIMLQRALEGCLKLLGPHHPSTLSTVHSLGDLFKDQQQWMEAEKMYQHALIGYQETSGLNSNSILAVVNNLGSLYWSQRRLDEATDMFQQAYHGWKQTLGLDHPSTLGAINNLGAVYQHQGKFRQAEHMFQQALAGYEKVLSLHHHSTLGAVHNLARLYRTQGRLKEAGEMYHRAVVTCEQALGPNHSSTLGFLQNLATVTYQQGNLEEAEAMFWKLLDTQQSPIPDLAFTLSVLNSLGSLYKDQGKLAEAEEIFRYIYHSKAQTHGLDHFHTMGAINNLGAVYQDQRRLAEAENLFRQAYEGFAKLLGDHPSTFGALRNLGSVYRDQGRFEEAQEILQQAVAGFEKALGPDNTYTQAAAAELLKLSSDQDELKKNDTAHELHGKDSELQD</sequence>
<dbReference type="InterPro" id="IPR056681">
    <property type="entry name" value="DUF7779"/>
</dbReference>
<dbReference type="eggNOG" id="KOG1840">
    <property type="taxonomic scope" value="Eukaryota"/>
</dbReference>
<feature type="domain" description="NB-ARC" evidence="3">
    <location>
        <begin position="336"/>
        <end position="516"/>
    </location>
</feature>
<dbReference type="EMBL" id="DS027058">
    <property type="protein sequence ID" value="EAW08788.1"/>
    <property type="molecule type" value="Genomic_DNA"/>
</dbReference>
<evidence type="ECO:0000259" key="5">
    <source>
        <dbReference type="Pfam" id="PF25000"/>
    </source>
</evidence>
<dbReference type="PRINTS" id="PR00364">
    <property type="entry name" value="DISEASERSIST"/>
</dbReference>
<dbReference type="CDD" id="cd09008">
    <property type="entry name" value="MTAN"/>
    <property type="match status" value="1"/>
</dbReference>
<feature type="domain" description="DUF7779" evidence="5">
    <location>
        <begin position="600"/>
        <end position="686"/>
    </location>
</feature>
<evidence type="ECO:0000313" key="6">
    <source>
        <dbReference type="EMBL" id="EAW08788.1"/>
    </source>
</evidence>
<dbReference type="Pfam" id="PF13424">
    <property type="entry name" value="TPR_12"/>
    <property type="match status" value="4"/>
</dbReference>
<evidence type="ECO:0000259" key="4">
    <source>
        <dbReference type="Pfam" id="PF01048"/>
    </source>
</evidence>
<dbReference type="AlphaFoldDB" id="A1CMK1"/>
<dbReference type="OMA" id="QELGAYC"/>
<dbReference type="InterPro" id="IPR002182">
    <property type="entry name" value="NB-ARC"/>
</dbReference>
<protein>
    <submittedName>
        <fullName evidence="6">F-box domain protein</fullName>
    </submittedName>
</protein>
<dbReference type="Pfam" id="PF01048">
    <property type="entry name" value="PNP_UDP_1"/>
    <property type="match status" value="1"/>
</dbReference>
<dbReference type="GO" id="GO:0003824">
    <property type="term" value="F:catalytic activity"/>
    <property type="evidence" value="ECO:0007669"/>
    <property type="project" value="InterPro"/>
</dbReference>
<dbReference type="Gene3D" id="3.40.50.300">
    <property type="entry name" value="P-loop containing nucleotide triphosphate hydrolases"/>
    <property type="match status" value="1"/>
</dbReference>
<feature type="domain" description="Nucleoside phosphorylase" evidence="4">
    <location>
        <begin position="21"/>
        <end position="267"/>
    </location>
</feature>
<dbReference type="Pfam" id="PF00931">
    <property type="entry name" value="NB-ARC"/>
    <property type="match status" value="1"/>
</dbReference>
<dbReference type="InterPro" id="IPR000845">
    <property type="entry name" value="Nucleoside_phosphorylase_d"/>
</dbReference>
<name>A1CMK1_ASPCL</name>
<evidence type="ECO:0000313" key="7">
    <source>
        <dbReference type="Proteomes" id="UP000006701"/>
    </source>
</evidence>
<dbReference type="RefSeq" id="XP_001270214.1">
    <property type="nucleotide sequence ID" value="XM_001270213.1"/>
</dbReference>
<dbReference type="PANTHER" id="PTHR46082">
    <property type="entry name" value="ATP/GTP-BINDING PROTEIN-RELATED"/>
    <property type="match status" value="1"/>
</dbReference>
<dbReference type="SUPFAM" id="SSF48452">
    <property type="entry name" value="TPR-like"/>
    <property type="match status" value="1"/>
</dbReference>
<feature type="repeat" description="TPR" evidence="1">
    <location>
        <begin position="1128"/>
        <end position="1161"/>
    </location>
</feature>
<feature type="compositionally biased region" description="Basic and acidic residues" evidence="2">
    <location>
        <begin position="1184"/>
        <end position="1204"/>
    </location>
</feature>
<dbReference type="SUPFAM" id="SSF53167">
    <property type="entry name" value="Purine and uridine phosphorylases"/>
    <property type="match status" value="1"/>
</dbReference>
<dbReference type="STRING" id="344612.A1CMK1"/>
<dbReference type="Proteomes" id="UP000006701">
    <property type="component" value="Unassembled WGS sequence"/>
</dbReference>
<feature type="repeat" description="TPR" evidence="1">
    <location>
        <begin position="920"/>
        <end position="953"/>
    </location>
</feature>
<dbReference type="InterPro" id="IPR027417">
    <property type="entry name" value="P-loop_NTPase"/>
</dbReference>
<dbReference type="OrthoDB" id="1658288at2759"/>
<accession>A1CMK1</accession>
<dbReference type="GO" id="GO:0009116">
    <property type="term" value="P:nucleoside metabolic process"/>
    <property type="evidence" value="ECO:0007669"/>
    <property type="project" value="InterPro"/>
</dbReference>
<dbReference type="InterPro" id="IPR053137">
    <property type="entry name" value="NLR-like"/>
</dbReference>
<evidence type="ECO:0000259" key="3">
    <source>
        <dbReference type="Pfam" id="PF00931"/>
    </source>
</evidence>
<dbReference type="SMART" id="SM00028">
    <property type="entry name" value="TPR"/>
    <property type="match status" value="8"/>
</dbReference>
<dbReference type="Gene3D" id="3.40.50.1580">
    <property type="entry name" value="Nucleoside phosphorylase domain"/>
    <property type="match status" value="1"/>
</dbReference>
<dbReference type="Pfam" id="PF25000">
    <property type="entry name" value="DUF7779"/>
    <property type="match status" value="1"/>
</dbReference>
<gene>
    <name evidence="6" type="ORF">ACLA_097260</name>
</gene>
<proteinExistence type="predicted"/>
<dbReference type="GO" id="GO:0043531">
    <property type="term" value="F:ADP binding"/>
    <property type="evidence" value="ECO:0007669"/>
    <property type="project" value="InterPro"/>
</dbReference>
<evidence type="ECO:0000256" key="1">
    <source>
        <dbReference type="PROSITE-ProRule" id="PRU00339"/>
    </source>
</evidence>
<organism evidence="6 7">
    <name type="scientific">Aspergillus clavatus (strain ATCC 1007 / CBS 513.65 / DSM 816 / NCTC 3887 / NRRL 1 / QM 1276 / 107)</name>
    <dbReference type="NCBI Taxonomy" id="344612"/>
    <lineage>
        <taxon>Eukaryota</taxon>
        <taxon>Fungi</taxon>
        <taxon>Dikarya</taxon>
        <taxon>Ascomycota</taxon>
        <taxon>Pezizomycotina</taxon>
        <taxon>Eurotiomycetes</taxon>
        <taxon>Eurotiomycetidae</taxon>
        <taxon>Eurotiales</taxon>
        <taxon>Aspergillaceae</taxon>
        <taxon>Aspergillus</taxon>
        <taxon>Aspergillus subgen. Fumigati</taxon>
    </lineage>
</organism>
<dbReference type="PANTHER" id="PTHR46082:SF6">
    <property type="entry name" value="AAA+ ATPASE DOMAIN-CONTAINING PROTEIN-RELATED"/>
    <property type="match status" value="1"/>
</dbReference>
<dbReference type="VEuPathDB" id="FungiDB:ACLA_097260"/>
<dbReference type="SUPFAM" id="SSF52540">
    <property type="entry name" value="P-loop containing nucleoside triphosphate hydrolases"/>
    <property type="match status" value="1"/>
</dbReference>
<dbReference type="InterPro" id="IPR035994">
    <property type="entry name" value="Nucleoside_phosphorylase_sf"/>
</dbReference>